<keyword evidence="2" id="KW-1133">Transmembrane helix</keyword>
<protein>
    <submittedName>
        <fullName evidence="4">Uncharacterized protein</fullName>
    </submittedName>
</protein>
<feature type="transmembrane region" description="Helical" evidence="2">
    <location>
        <begin position="67"/>
        <end position="85"/>
    </location>
</feature>
<feature type="signal peptide" evidence="3">
    <location>
        <begin position="1"/>
        <end position="20"/>
    </location>
</feature>
<comment type="caution">
    <text evidence="4">The sequence shown here is derived from an EMBL/GenBank/DDBJ whole genome shotgun (WGS) entry which is preliminary data.</text>
</comment>
<keyword evidence="2" id="KW-0812">Transmembrane</keyword>
<evidence type="ECO:0000313" key="4">
    <source>
        <dbReference type="EMBL" id="KAK8985777.1"/>
    </source>
</evidence>
<proteinExistence type="predicted"/>
<name>A0ABR2PBG8_9ROSI</name>
<reference evidence="4 5" key="1">
    <citation type="journal article" date="2024" name="G3 (Bethesda)">
        <title>Genome assembly of Hibiscus sabdariffa L. provides insights into metabolisms of medicinal natural products.</title>
        <authorList>
            <person name="Kim T."/>
        </authorList>
    </citation>
    <scope>NUCLEOTIDE SEQUENCE [LARGE SCALE GENOMIC DNA]</scope>
    <source>
        <strain evidence="4">TK-2024</strain>
        <tissue evidence="4">Old leaves</tissue>
    </source>
</reference>
<gene>
    <name evidence="4" type="ORF">V6N11_021630</name>
</gene>
<evidence type="ECO:0000256" key="2">
    <source>
        <dbReference type="SAM" id="Phobius"/>
    </source>
</evidence>
<evidence type="ECO:0000313" key="5">
    <source>
        <dbReference type="Proteomes" id="UP001396334"/>
    </source>
</evidence>
<keyword evidence="2" id="KW-0472">Membrane</keyword>
<organism evidence="4 5">
    <name type="scientific">Hibiscus sabdariffa</name>
    <name type="common">roselle</name>
    <dbReference type="NCBI Taxonomy" id="183260"/>
    <lineage>
        <taxon>Eukaryota</taxon>
        <taxon>Viridiplantae</taxon>
        <taxon>Streptophyta</taxon>
        <taxon>Embryophyta</taxon>
        <taxon>Tracheophyta</taxon>
        <taxon>Spermatophyta</taxon>
        <taxon>Magnoliopsida</taxon>
        <taxon>eudicotyledons</taxon>
        <taxon>Gunneridae</taxon>
        <taxon>Pentapetalae</taxon>
        <taxon>rosids</taxon>
        <taxon>malvids</taxon>
        <taxon>Malvales</taxon>
        <taxon>Malvaceae</taxon>
        <taxon>Malvoideae</taxon>
        <taxon>Hibiscus</taxon>
    </lineage>
</organism>
<dbReference type="EMBL" id="JBBPBN010000068">
    <property type="protein sequence ID" value="KAK8985777.1"/>
    <property type="molecule type" value="Genomic_DNA"/>
</dbReference>
<sequence length="381" mass="39221">MLSCLLFVFTNASSFLLAVAAVVTGLGSPSTRLSLSLYVDRGIARHAWLAAPMHGSFEGPRMGPGSLHLYLGFFLTTCGTSISGYDKYSHSLASPRCSACSYIAGVLFVTLCVARLWPPLEVFLHFTQPLVGCGTDYMGLAPLSCCPTSSDTGPLALSLPICLGVHRSLVDDVDVTVSTPLGTSGSSTGVLSTKEPSAPPASTIVTSSGVGNGLVIAPLSTGRPSSPVPVSHAPSAPMPAFDAHEHDPYDPMVHADTSDMLEDSLEIPTDCALLVDIDGIIQSHGEDLVHGAIDAAADALIREVAASVLGSAPLAISTDATVAPATTAAKPIASLAAMPIATPVASGLSRSALASARRLPLPTLPEHKEFDMWCAAQARPV</sequence>
<evidence type="ECO:0000256" key="1">
    <source>
        <dbReference type="SAM" id="MobiDB-lite"/>
    </source>
</evidence>
<accession>A0ABR2PBG8</accession>
<feature type="chain" id="PRO_5046773484" evidence="3">
    <location>
        <begin position="21"/>
        <end position="381"/>
    </location>
</feature>
<evidence type="ECO:0000256" key="3">
    <source>
        <dbReference type="SAM" id="SignalP"/>
    </source>
</evidence>
<dbReference type="Proteomes" id="UP001396334">
    <property type="component" value="Unassembled WGS sequence"/>
</dbReference>
<feature type="transmembrane region" description="Helical" evidence="2">
    <location>
        <begin position="97"/>
        <end position="117"/>
    </location>
</feature>
<keyword evidence="3" id="KW-0732">Signal</keyword>
<feature type="compositionally biased region" description="Low complexity" evidence="1">
    <location>
        <begin position="183"/>
        <end position="193"/>
    </location>
</feature>
<keyword evidence="5" id="KW-1185">Reference proteome</keyword>
<feature type="region of interest" description="Disordered" evidence="1">
    <location>
        <begin position="183"/>
        <end position="204"/>
    </location>
</feature>